<proteinExistence type="predicted"/>
<dbReference type="InterPro" id="IPR003347">
    <property type="entry name" value="JmjC_dom"/>
</dbReference>
<dbReference type="Gene3D" id="2.60.120.650">
    <property type="entry name" value="Cupin"/>
    <property type="match status" value="1"/>
</dbReference>
<dbReference type="PANTHER" id="PTHR13096:SF8">
    <property type="entry name" value="RIBOSOMAL OXYGENASE 1"/>
    <property type="match status" value="1"/>
</dbReference>
<evidence type="ECO:0000256" key="3">
    <source>
        <dbReference type="ARBA" id="ARBA00023004"/>
    </source>
</evidence>
<dbReference type="GO" id="GO:0046872">
    <property type="term" value="F:metal ion binding"/>
    <property type="evidence" value="ECO:0007669"/>
    <property type="project" value="UniProtKB-KW"/>
</dbReference>
<dbReference type="EMBL" id="SMBT01000020">
    <property type="protein sequence ID" value="TCU81629.1"/>
    <property type="molecule type" value="Genomic_DNA"/>
</dbReference>
<accession>A0A377SRX2</accession>
<keyword evidence="3" id="KW-0408">Iron</keyword>
<reference evidence="5 7" key="1">
    <citation type="submission" date="2018-06" db="EMBL/GenBank/DDBJ databases">
        <authorList>
            <consortium name="Pathogen Informatics"/>
            <person name="Doyle S."/>
        </authorList>
    </citation>
    <scope>NUCLEOTIDE SEQUENCE [LARGE SCALE GENOMIC DNA]</scope>
    <source>
        <strain evidence="5 7">NCTC11159</strain>
    </source>
</reference>
<sequence length="405" mass="45181">MKLFTGEKGWKTSWLSTVKAHLHTSTLVGLPLENLQLDFFPDTDQLLADILDVFKRNRANLDISRGYQNGKRVESHQLILDETWTSIIEACRSNKVMLNICQLQREIPYIGELAAMLSGALCCNVRIDAFCSAEGMAATPIHYDYDNAFVVQMVGSKNWRCYDNLAKVRFHFGGYQVDPSTVGPKHLEIVMNPGDGIFIPGGTLHEAFTTDDISVHLAIDLDPILPVKATASWMTGKLLAIGQLGDAHHELTLDNVEALRSHAIAEYSGMTAESMLYQNHTYRLWSQSTYIRIPWKPLDRNTKRTQSFCLAPGAMFRMASDEEALKIEYATHVPAAATAHSWTFLPASASLPVNIQPILETVIQQSHGFTLEDIDKMINPDSTHVLMNALGRMGIIYPYSPSNRG</sequence>
<dbReference type="InterPro" id="IPR039994">
    <property type="entry name" value="NO66-like"/>
</dbReference>
<dbReference type="PROSITE" id="PS51184">
    <property type="entry name" value="JMJC"/>
    <property type="match status" value="1"/>
</dbReference>
<comment type="cofactor">
    <cofactor evidence="1">
        <name>Fe(2+)</name>
        <dbReference type="ChEBI" id="CHEBI:29033"/>
    </cofactor>
</comment>
<evidence type="ECO:0000259" key="4">
    <source>
        <dbReference type="PROSITE" id="PS51184"/>
    </source>
</evidence>
<evidence type="ECO:0000256" key="1">
    <source>
        <dbReference type="ARBA" id="ARBA00001954"/>
    </source>
</evidence>
<dbReference type="Proteomes" id="UP000255108">
    <property type="component" value="Unassembled WGS sequence"/>
</dbReference>
<dbReference type="GO" id="GO:0051864">
    <property type="term" value="F:histone H3K36 demethylase activity"/>
    <property type="evidence" value="ECO:0007669"/>
    <property type="project" value="TreeGrafter"/>
</dbReference>
<evidence type="ECO:0000313" key="5">
    <source>
        <dbReference type="EMBL" id="STR44771.1"/>
    </source>
</evidence>
<keyword evidence="8" id="KW-1185">Reference proteome</keyword>
<dbReference type="EMBL" id="UGHR01000003">
    <property type="protein sequence ID" value="STR44771.1"/>
    <property type="molecule type" value="Genomic_DNA"/>
</dbReference>
<reference evidence="6 8" key="2">
    <citation type="submission" date="2019-03" db="EMBL/GenBank/DDBJ databases">
        <title>Genomic Encyclopedia of Type Strains, Phase IV (KMG-IV): sequencing the most valuable type-strain genomes for metagenomic binning, comparative biology and taxonomic classification.</title>
        <authorList>
            <person name="Goeker M."/>
        </authorList>
    </citation>
    <scope>NUCLEOTIDE SEQUENCE [LARGE SCALE GENOMIC DNA]</scope>
    <source>
        <strain evidence="6 8">DSM 3764</strain>
    </source>
</reference>
<dbReference type="Proteomes" id="UP000295794">
    <property type="component" value="Unassembled WGS sequence"/>
</dbReference>
<gene>
    <name evidence="6" type="ORF">EV682_12029</name>
    <name evidence="5" type="ORF">NCTC11159_03316</name>
</gene>
<dbReference type="AlphaFoldDB" id="A0A377SRX2"/>
<keyword evidence="2" id="KW-0479">Metal-binding</keyword>
<feature type="domain" description="JmjC" evidence="4">
    <location>
        <begin position="92"/>
        <end position="238"/>
    </location>
</feature>
<dbReference type="GO" id="GO:0032453">
    <property type="term" value="F:histone H3K4 demethylase activity"/>
    <property type="evidence" value="ECO:0007669"/>
    <property type="project" value="TreeGrafter"/>
</dbReference>
<organism evidence="5 7">
    <name type="scientific">Iodobacter fluviatilis</name>
    <dbReference type="NCBI Taxonomy" id="537"/>
    <lineage>
        <taxon>Bacteria</taxon>
        <taxon>Pseudomonadati</taxon>
        <taxon>Pseudomonadota</taxon>
        <taxon>Betaproteobacteria</taxon>
        <taxon>Neisseriales</taxon>
        <taxon>Chitinibacteraceae</taxon>
        <taxon>Iodobacter</taxon>
    </lineage>
</organism>
<dbReference type="RefSeq" id="WP_165928784.1">
    <property type="nucleotide sequence ID" value="NZ_CAWOLO010000020.1"/>
</dbReference>
<evidence type="ECO:0000313" key="8">
    <source>
        <dbReference type="Proteomes" id="UP000295794"/>
    </source>
</evidence>
<dbReference type="PANTHER" id="PTHR13096">
    <property type="entry name" value="MINA53 MYC INDUCED NUCLEAR ANTIGEN"/>
    <property type="match status" value="1"/>
</dbReference>
<evidence type="ECO:0000313" key="7">
    <source>
        <dbReference type="Proteomes" id="UP000255108"/>
    </source>
</evidence>
<dbReference type="SUPFAM" id="SSF51197">
    <property type="entry name" value="Clavaminate synthase-like"/>
    <property type="match status" value="1"/>
</dbReference>
<evidence type="ECO:0000256" key="2">
    <source>
        <dbReference type="ARBA" id="ARBA00022723"/>
    </source>
</evidence>
<dbReference type="Pfam" id="PF08007">
    <property type="entry name" value="JmjC_2"/>
    <property type="match status" value="1"/>
</dbReference>
<evidence type="ECO:0000313" key="6">
    <source>
        <dbReference type="EMBL" id="TCU81629.1"/>
    </source>
</evidence>
<protein>
    <submittedName>
        <fullName evidence="5">Cupin superfamily protein</fullName>
    </submittedName>
</protein>
<name>A0A377SRX2_9NEIS</name>